<evidence type="ECO:0000313" key="2">
    <source>
        <dbReference type="Proteomes" id="UP000373149"/>
    </source>
</evidence>
<reference evidence="1 2" key="1">
    <citation type="submission" date="2019-09" db="EMBL/GenBank/DDBJ databases">
        <authorList>
            <person name="Duangmal K."/>
            <person name="Teo W.F.A."/>
            <person name="Lipun K."/>
        </authorList>
    </citation>
    <scope>NUCLEOTIDE SEQUENCE [LARGE SCALE GENOMIC DNA]</scope>
    <source>
        <strain evidence="1 2">K1PN6</strain>
    </source>
</reference>
<dbReference type="Proteomes" id="UP000373149">
    <property type="component" value="Unassembled WGS sequence"/>
</dbReference>
<organism evidence="1 2">
    <name type="scientific">Streptomyces acidicola</name>
    <dbReference type="NCBI Taxonomy" id="2596892"/>
    <lineage>
        <taxon>Bacteria</taxon>
        <taxon>Bacillati</taxon>
        <taxon>Actinomycetota</taxon>
        <taxon>Actinomycetes</taxon>
        <taxon>Kitasatosporales</taxon>
        <taxon>Streptomycetaceae</taxon>
        <taxon>Streptomyces</taxon>
    </lineage>
</organism>
<name>A0A5N8X244_9ACTN</name>
<dbReference type="Gene3D" id="2.170.16.10">
    <property type="entry name" value="Hedgehog/Intein (Hint) domain"/>
    <property type="match status" value="1"/>
</dbReference>
<evidence type="ECO:0000313" key="1">
    <source>
        <dbReference type="EMBL" id="MPY52918.1"/>
    </source>
</evidence>
<keyword evidence="2" id="KW-1185">Reference proteome</keyword>
<comment type="caution">
    <text evidence="1">The sequence shown here is derived from an EMBL/GenBank/DDBJ whole genome shotgun (WGS) entry which is preliminary data.</text>
</comment>
<sequence length="228" mass="24458">MADGTTKKIRDVDVGDRVLATDPETGETKAETVTAEIKGKGLKHLVKVTIDVDGKKGDKSASVTATDSHPFWVPERGEWIDATDLESGEWLRTRAGTHVQITAVERWTAAATVHNLTVSDLHTYYVLAGATPVLAHNVNEGDLCKLTLGPNLRGQKAEGVTAERGDTVLAHEQRMVNEFGDLNGCAACGATKSGCNDGHWAGDHNPPNKLAPKGPWTLYPHCKACSKQ</sequence>
<evidence type="ECO:0008006" key="3">
    <source>
        <dbReference type="Google" id="ProtNLM"/>
    </source>
</evidence>
<dbReference type="InterPro" id="IPR036844">
    <property type="entry name" value="Hint_dom_sf"/>
</dbReference>
<dbReference type="SUPFAM" id="SSF51294">
    <property type="entry name" value="Hedgehog/intein (Hint) domain"/>
    <property type="match status" value="1"/>
</dbReference>
<dbReference type="CDD" id="cd00081">
    <property type="entry name" value="Hint"/>
    <property type="match status" value="1"/>
</dbReference>
<accession>A0A5N8X244</accession>
<gene>
    <name evidence="1" type="ORF">FPZ41_31900</name>
</gene>
<protein>
    <recommendedName>
        <fullName evidence="3">Intein C-terminal splicing domain-containing protein</fullName>
    </recommendedName>
</protein>
<dbReference type="Pfam" id="PF07591">
    <property type="entry name" value="PT-HINT"/>
    <property type="match status" value="1"/>
</dbReference>
<dbReference type="EMBL" id="VMNX01000161">
    <property type="protein sequence ID" value="MPY52918.1"/>
    <property type="molecule type" value="Genomic_DNA"/>
</dbReference>
<proteinExistence type="predicted"/>
<dbReference type="AlphaFoldDB" id="A0A5N8X244"/>